<sequence>MTAFPIVRQTVVRRFGDAAGLRPGGDTLPSAVASEQKNNGRQWSELTTHCHGERPNPLQNPSRHERTTGLENTESSPYSWKIIGLGNGVTV</sequence>
<organism evidence="2 3">
    <name type="scientific">Champsocephalus gunnari</name>
    <name type="common">Mackerel icefish</name>
    <dbReference type="NCBI Taxonomy" id="52237"/>
    <lineage>
        <taxon>Eukaryota</taxon>
        <taxon>Metazoa</taxon>
        <taxon>Chordata</taxon>
        <taxon>Craniata</taxon>
        <taxon>Vertebrata</taxon>
        <taxon>Euteleostomi</taxon>
        <taxon>Actinopterygii</taxon>
        <taxon>Neopterygii</taxon>
        <taxon>Teleostei</taxon>
        <taxon>Neoteleostei</taxon>
        <taxon>Acanthomorphata</taxon>
        <taxon>Eupercaria</taxon>
        <taxon>Perciformes</taxon>
        <taxon>Notothenioidei</taxon>
        <taxon>Channichthyidae</taxon>
        <taxon>Champsocephalus</taxon>
    </lineage>
</organism>
<comment type="caution">
    <text evidence="2">The sequence shown here is derived from an EMBL/GenBank/DDBJ whole genome shotgun (WGS) entry which is preliminary data.</text>
</comment>
<dbReference type="AlphaFoldDB" id="A0AAN8E7J8"/>
<evidence type="ECO:0000313" key="2">
    <source>
        <dbReference type="EMBL" id="KAK5934562.1"/>
    </source>
</evidence>
<dbReference type="Proteomes" id="UP001331515">
    <property type="component" value="Unassembled WGS sequence"/>
</dbReference>
<dbReference type="EMBL" id="JAURVH010001514">
    <property type="protein sequence ID" value="KAK5934562.1"/>
    <property type="molecule type" value="Genomic_DNA"/>
</dbReference>
<proteinExistence type="predicted"/>
<accession>A0AAN8E7J8</accession>
<feature type="region of interest" description="Disordered" evidence="1">
    <location>
        <begin position="47"/>
        <end position="74"/>
    </location>
</feature>
<evidence type="ECO:0000313" key="3">
    <source>
        <dbReference type="Proteomes" id="UP001331515"/>
    </source>
</evidence>
<name>A0AAN8E7J8_CHAGU</name>
<evidence type="ECO:0000256" key="1">
    <source>
        <dbReference type="SAM" id="MobiDB-lite"/>
    </source>
</evidence>
<gene>
    <name evidence="2" type="ORF">CgunFtcFv8_014952</name>
</gene>
<protein>
    <submittedName>
        <fullName evidence="2">Uncharacterized protein</fullName>
    </submittedName>
</protein>
<reference evidence="2 3" key="1">
    <citation type="journal article" date="2023" name="Mol. Biol. Evol.">
        <title>Genomics of Secondarily Temperate Adaptation in the Only Non-Antarctic Icefish.</title>
        <authorList>
            <person name="Rivera-Colon A.G."/>
            <person name="Rayamajhi N."/>
            <person name="Minhas B.F."/>
            <person name="Madrigal G."/>
            <person name="Bilyk K.T."/>
            <person name="Yoon V."/>
            <person name="Hune M."/>
            <person name="Gregory S."/>
            <person name="Cheng C.H.C."/>
            <person name="Catchen J.M."/>
        </authorList>
    </citation>
    <scope>NUCLEOTIDE SEQUENCE [LARGE SCALE GENOMIC DNA]</scope>
    <source>
        <tissue evidence="2">White muscle</tissue>
    </source>
</reference>
<keyword evidence="3" id="KW-1185">Reference proteome</keyword>